<organism evidence="2 3">
    <name type="scientific">Pelomonas caseinilytica</name>
    <dbReference type="NCBI Taxonomy" id="2906763"/>
    <lineage>
        <taxon>Bacteria</taxon>
        <taxon>Pseudomonadati</taxon>
        <taxon>Pseudomonadota</taxon>
        <taxon>Betaproteobacteria</taxon>
        <taxon>Burkholderiales</taxon>
        <taxon>Sphaerotilaceae</taxon>
        <taxon>Roseateles</taxon>
    </lineage>
</organism>
<dbReference type="EMBL" id="JAJTWT010000005">
    <property type="protein sequence ID" value="MCE4538246.1"/>
    <property type="molecule type" value="Genomic_DNA"/>
</dbReference>
<dbReference type="Gene3D" id="1.25.40.10">
    <property type="entry name" value="Tetratricopeptide repeat domain"/>
    <property type="match status" value="1"/>
</dbReference>
<dbReference type="InterPro" id="IPR011990">
    <property type="entry name" value="TPR-like_helical_dom_sf"/>
</dbReference>
<comment type="caution">
    <text evidence="2">The sequence shown here is derived from an EMBL/GenBank/DDBJ whole genome shotgun (WGS) entry which is preliminary data.</text>
</comment>
<reference evidence="2 3" key="1">
    <citation type="submission" date="2021-12" db="EMBL/GenBank/DDBJ databases">
        <title>Genome seq of p7.</title>
        <authorList>
            <person name="Seo T."/>
        </authorList>
    </citation>
    <scope>NUCLEOTIDE SEQUENCE [LARGE SCALE GENOMIC DNA]</scope>
    <source>
        <strain evidence="2 3">P7</strain>
    </source>
</reference>
<dbReference type="Pfam" id="PF08238">
    <property type="entry name" value="Sel1"/>
    <property type="match status" value="5"/>
</dbReference>
<evidence type="ECO:0000313" key="3">
    <source>
        <dbReference type="Proteomes" id="UP001201463"/>
    </source>
</evidence>
<proteinExistence type="predicted"/>
<protein>
    <submittedName>
        <fullName evidence="2">Sel1 repeat family protein</fullName>
    </submittedName>
</protein>
<name>A0ABS8XHD1_9BURK</name>
<dbReference type="PROSITE" id="PS51257">
    <property type="entry name" value="PROKAR_LIPOPROTEIN"/>
    <property type="match status" value="1"/>
</dbReference>
<dbReference type="SMART" id="SM00671">
    <property type="entry name" value="SEL1"/>
    <property type="match status" value="5"/>
</dbReference>
<feature type="signal peptide" evidence="1">
    <location>
        <begin position="1"/>
        <end position="21"/>
    </location>
</feature>
<dbReference type="PANTHER" id="PTHR11102">
    <property type="entry name" value="SEL-1-LIKE PROTEIN"/>
    <property type="match status" value="1"/>
</dbReference>
<keyword evidence="1" id="KW-0732">Signal</keyword>
<feature type="chain" id="PRO_5045797700" evidence="1">
    <location>
        <begin position="22"/>
        <end position="244"/>
    </location>
</feature>
<evidence type="ECO:0000313" key="2">
    <source>
        <dbReference type="EMBL" id="MCE4538246.1"/>
    </source>
</evidence>
<keyword evidence="3" id="KW-1185">Reference proteome</keyword>
<dbReference type="PANTHER" id="PTHR11102:SF160">
    <property type="entry name" value="ERAD-ASSOCIATED E3 UBIQUITIN-PROTEIN LIGASE COMPONENT HRD3"/>
    <property type="match status" value="1"/>
</dbReference>
<dbReference type="RefSeq" id="WP_233392688.1">
    <property type="nucleotide sequence ID" value="NZ_JAJTWT010000005.1"/>
</dbReference>
<sequence length="244" mass="25885">MRLRLLIAALAAAGLSACAPAPPRDAAAVESLGMQAAQTHRPEALQRLARWAEAGGPLAPLAARELGLALARDAAQADEAVRWLTRAAEAGDAEAAFTLGEAHRGGGLGWRPDAAAARPWFARAMQAGHAGATLALALAARNGDGVPRDARQCVSLLELAARRGNARAMYLLSQAYAQGEGTPPDAGLARHWLEQAAEQHLPAAMQDWALALEDGRLGVQLDAQAAREQWREAAEERRNRWNVR</sequence>
<dbReference type="Proteomes" id="UP001201463">
    <property type="component" value="Unassembled WGS sequence"/>
</dbReference>
<dbReference type="InterPro" id="IPR006597">
    <property type="entry name" value="Sel1-like"/>
</dbReference>
<evidence type="ECO:0000256" key="1">
    <source>
        <dbReference type="SAM" id="SignalP"/>
    </source>
</evidence>
<accession>A0ABS8XHD1</accession>
<gene>
    <name evidence="2" type="ORF">LXT12_13390</name>
</gene>
<dbReference type="SUPFAM" id="SSF81901">
    <property type="entry name" value="HCP-like"/>
    <property type="match status" value="1"/>
</dbReference>
<dbReference type="InterPro" id="IPR050767">
    <property type="entry name" value="Sel1_AlgK"/>
</dbReference>